<evidence type="ECO:0000256" key="1">
    <source>
        <dbReference type="SAM" id="MobiDB-lite"/>
    </source>
</evidence>
<name>A0A2R6WNW8_MARPO</name>
<protein>
    <submittedName>
        <fullName evidence="2">Uncharacterized protein</fullName>
    </submittedName>
</protein>
<gene>
    <name evidence="2" type="ORF">MARPO_0070s0020</name>
</gene>
<evidence type="ECO:0000313" key="2">
    <source>
        <dbReference type="EMBL" id="PTQ35548.1"/>
    </source>
</evidence>
<reference evidence="3" key="1">
    <citation type="journal article" date="2017" name="Cell">
        <title>Insights into land plant evolution garnered from the Marchantia polymorpha genome.</title>
        <authorList>
            <person name="Bowman J.L."/>
            <person name="Kohchi T."/>
            <person name="Yamato K.T."/>
            <person name="Jenkins J."/>
            <person name="Shu S."/>
            <person name="Ishizaki K."/>
            <person name="Yamaoka S."/>
            <person name="Nishihama R."/>
            <person name="Nakamura Y."/>
            <person name="Berger F."/>
            <person name="Adam C."/>
            <person name="Aki S.S."/>
            <person name="Althoff F."/>
            <person name="Araki T."/>
            <person name="Arteaga-Vazquez M.A."/>
            <person name="Balasubrmanian S."/>
            <person name="Barry K."/>
            <person name="Bauer D."/>
            <person name="Boehm C.R."/>
            <person name="Briginshaw L."/>
            <person name="Caballero-Perez J."/>
            <person name="Catarino B."/>
            <person name="Chen F."/>
            <person name="Chiyoda S."/>
            <person name="Chovatia M."/>
            <person name="Davies K.M."/>
            <person name="Delmans M."/>
            <person name="Demura T."/>
            <person name="Dierschke T."/>
            <person name="Dolan L."/>
            <person name="Dorantes-Acosta A.E."/>
            <person name="Eklund D.M."/>
            <person name="Florent S.N."/>
            <person name="Flores-Sandoval E."/>
            <person name="Fujiyama A."/>
            <person name="Fukuzawa H."/>
            <person name="Galik B."/>
            <person name="Grimanelli D."/>
            <person name="Grimwood J."/>
            <person name="Grossniklaus U."/>
            <person name="Hamada T."/>
            <person name="Haseloff J."/>
            <person name="Hetherington A.J."/>
            <person name="Higo A."/>
            <person name="Hirakawa Y."/>
            <person name="Hundley H.N."/>
            <person name="Ikeda Y."/>
            <person name="Inoue K."/>
            <person name="Inoue S.I."/>
            <person name="Ishida S."/>
            <person name="Jia Q."/>
            <person name="Kakita M."/>
            <person name="Kanazawa T."/>
            <person name="Kawai Y."/>
            <person name="Kawashima T."/>
            <person name="Kennedy M."/>
            <person name="Kinose K."/>
            <person name="Kinoshita T."/>
            <person name="Kohara Y."/>
            <person name="Koide E."/>
            <person name="Komatsu K."/>
            <person name="Kopischke S."/>
            <person name="Kubo M."/>
            <person name="Kyozuka J."/>
            <person name="Lagercrantz U."/>
            <person name="Lin S.S."/>
            <person name="Lindquist E."/>
            <person name="Lipzen A.M."/>
            <person name="Lu C.W."/>
            <person name="De Luna E."/>
            <person name="Martienssen R.A."/>
            <person name="Minamino N."/>
            <person name="Mizutani M."/>
            <person name="Mizutani M."/>
            <person name="Mochizuki N."/>
            <person name="Monte I."/>
            <person name="Mosher R."/>
            <person name="Nagasaki H."/>
            <person name="Nakagami H."/>
            <person name="Naramoto S."/>
            <person name="Nishitani K."/>
            <person name="Ohtani M."/>
            <person name="Okamoto T."/>
            <person name="Okumura M."/>
            <person name="Phillips J."/>
            <person name="Pollak B."/>
            <person name="Reinders A."/>
            <person name="Rovekamp M."/>
            <person name="Sano R."/>
            <person name="Sawa S."/>
            <person name="Schmid M.W."/>
            <person name="Shirakawa M."/>
            <person name="Solano R."/>
            <person name="Spunde A."/>
            <person name="Suetsugu N."/>
            <person name="Sugano S."/>
            <person name="Sugiyama A."/>
            <person name="Sun R."/>
            <person name="Suzuki Y."/>
            <person name="Takenaka M."/>
            <person name="Takezawa D."/>
            <person name="Tomogane H."/>
            <person name="Tsuzuki M."/>
            <person name="Ueda T."/>
            <person name="Umeda M."/>
            <person name="Ward J.M."/>
            <person name="Watanabe Y."/>
            <person name="Yazaki K."/>
            <person name="Yokoyama R."/>
            <person name="Yoshitake Y."/>
            <person name="Yotsui I."/>
            <person name="Zachgo S."/>
            <person name="Schmutz J."/>
        </authorList>
    </citation>
    <scope>NUCLEOTIDE SEQUENCE [LARGE SCALE GENOMIC DNA]</scope>
    <source>
        <strain evidence="3">Tak-1</strain>
    </source>
</reference>
<organism evidence="2 3">
    <name type="scientific">Marchantia polymorpha</name>
    <name type="common">Common liverwort</name>
    <name type="synonym">Marchantia aquatica</name>
    <dbReference type="NCBI Taxonomy" id="3197"/>
    <lineage>
        <taxon>Eukaryota</taxon>
        <taxon>Viridiplantae</taxon>
        <taxon>Streptophyta</taxon>
        <taxon>Embryophyta</taxon>
        <taxon>Marchantiophyta</taxon>
        <taxon>Marchantiopsida</taxon>
        <taxon>Marchantiidae</taxon>
        <taxon>Marchantiales</taxon>
        <taxon>Marchantiaceae</taxon>
        <taxon>Marchantia</taxon>
    </lineage>
</organism>
<accession>A0A2R6WNW8</accession>
<evidence type="ECO:0000313" key="3">
    <source>
        <dbReference type="Proteomes" id="UP000244005"/>
    </source>
</evidence>
<sequence>MHVERASARTPAPPEQPPQTSTTPELPQCKELFLSARPTPPPSPAAPGFLPALLPRHRTCSLSPCARAPVRIKHKRQGVDRKEEAGAGVGMGGRRTCSTSRGKAAAAAGCEERERGRGGGGESYRAFARSLTKA</sequence>
<proteinExistence type="predicted"/>
<keyword evidence="3" id="KW-1185">Reference proteome</keyword>
<dbReference type="EMBL" id="KZ772742">
    <property type="protein sequence ID" value="PTQ35548.1"/>
    <property type="molecule type" value="Genomic_DNA"/>
</dbReference>
<dbReference type="Proteomes" id="UP000244005">
    <property type="component" value="Unassembled WGS sequence"/>
</dbReference>
<dbReference type="AlphaFoldDB" id="A0A2R6WNW8"/>
<feature type="region of interest" description="Disordered" evidence="1">
    <location>
        <begin position="73"/>
        <end position="134"/>
    </location>
</feature>
<feature type="region of interest" description="Disordered" evidence="1">
    <location>
        <begin position="1"/>
        <end position="26"/>
    </location>
</feature>